<keyword evidence="5" id="KW-0472">Membrane</keyword>
<reference evidence="11 12" key="1">
    <citation type="submission" date="2015-05" db="EMBL/GenBank/DDBJ databases">
        <authorList>
            <person name="Wang D.B."/>
            <person name="Wang M."/>
        </authorList>
    </citation>
    <scope>NUCLEOTIDE SEQUENCE [LARGE SCALE GENOMIC DNA]</scope>
    <source>
        <strain evidence="11">VL1</strain>
    </source>
</reference>
<keyword evidence="2" id="KW-1003">Cell membrane</keyword>
<evidence type="ECO:0000256" key="2">
    <source>
        <dbReference type="ARBA" id="ARBA00022475"/>
    </source>
</evidence>
<keyword evidence="3" id="KW-0336">GPI-anchor</keyword>
<feature type="chain" id="PRO_5002565883" description="Copper acquisition factor BIM1-like domain-containing protein" evidence="9">
    <location>
        <begin position="18"/>
        <end position="290"/>
    </location>
</feature>
<dbReference type="EMBL" id="CVQH01004446">
    <property type="protein sequence ID" value="CRK13222.1"/>
    <property type="molecule type" value="Genomic_DNA"/>
</dbReference>
<protein>
    <recommendedName>
        <fullName evidence="10">Copper acquisition factor BIM1-like domain-containing protein</fullName>
    </recommendedName>
</protein>
<dbReference type="InterPro" id="IPR046530">
    <property type="entry name" value="BIM1-like_dom"/>
</dbReference>
<evidence type="ECO:0000256" key="5">
    <source>
        <dbReference type="ARBA" id="ARBA00023136"/>
    </source>
</evidence>
<keyword evidence="4 9" id="KW-0732">Signal</keyword>
<feature type="signal peptide" evidence="9">
    <location>
        <begin position="1"/>
        <end position="17"/>
    </location>
</feature>
<evidence type="ECO:0000256" key="8">
    <source>
        <dbReference type="SAM" id="MobiDB-lite"/>
    </source>
</evidence>
<gene>
    <name evidence="11" type="ORF">BN1708_002578</name>
</gene>
<dbReference type="AlphaFoldDB" id="A0A0G4KTZ2"/>
<keyword evidence="7" id="KW-0449">Lipoprotein</keyword>
<dbReference type="CDD" id="cd21176">
    <property type="entry name" value="LPMO_auxiliary-like"/>
    <property type="match status" value="1"/>
</dbReference>
<evidence type="ECO:0000313" key="11">
    <source>
        <dbReference type="EMBL" id="CRK13222.1"/>
    </source>
</evidence>
<keyword evidence="12" id="KW-1185">Reference proteome</keyword>
<dbReference type="Proteomes" id="UP000044602">
    <property type="component" value="Unassembled WGS sequence"/>
</dbReference>
<evidence type="ECO:0000259" key="10">
    <source>
        <dbReference type="Pfam" id="PF20238"/>
    </source>
</evidence>
<accession>A0A0G4KTZ2</accession>
<proteinExistence type="predicted"/>
<feature type="region of interest" description="Disordered" evidence="8">
    <location>
        <begin position="228"/>
        <end position="257"/>
    </location>
</feature>
<evidence type="ECO:0000256" key="6">
    <source>
        <dbReference type="ARBA" id="ARBA00023180"/>
    </source>
</evidence>
<dbReference type="PANTHER" id="PTHR34992:SF2">
    <property type="entry name" value="COPPER ACQUISITION FACTOR BIM1-LIKE DOMAIN-CONTAINING PROTEIN"/>
    <property type="match status" value="1"/>
</dbReference>
<evidence type="ECO:0000256" key="1">
    <source>
        <dbReference type="ARBA" id="ARBA00004609"/>
    </source>
</evidence>
<evidence type="ECO:0000256" key="9">
    <source>
        <dbReference type="SAM" id="SignalP"/>
    </source>
</evidence>
<dbReference type="STRING" id="100787.A0A0G4KTZ2"/>
<dbReference type="InterPro" id="IPR046936">
    <property type="entry name" value="BIM1-like"/>
</dbReference>
<dbReference type="Pfam" id="PF20238">
    <property type="entry name" value="BIM1-like_dom"/>
    <property type="match status" value="1"/>
</dbReference>
<comment type="subcellular location">
    <subcellularLocation>
        <location evidence="1">Cell membrane</location>
        <topology evidence="1">Lipid-anchor</topology>
        <topology evidence="1">GPI-anchor</topology>
    </subcellularLocation>
</comment>
<dbReference type="PANTHER" id="PTHR34992">
    <property type="entry name" value="HYPHAL ANASTAMOSIS-7 PROTEIN"/>
    <property type="match status" value="1"/>
</dbReference>
<dbReference type="GO" id="GO:0005886">
    <property type="term" value="C:plasma membrane"/>
    <property type="evidence" value="ECO:0007669"/>
    <property type="project" value="UniProtKB-SubCell"/>
</dbReference>
<organism evidence="11 12">
    <name type="scientific">Verticillium longisporum</name>
    <name type="common">Verticillium dahliae var. longisporum</name>
    <dbReference type="NCBI Taxonomy" id="100787"/>
    <lineage>
        <taxon>Eukaryota</taxon>
        <taxon>Fungi</taxon>
        <taxon>Dikarya</taxon>
        <taxon>Ascomycota</taxon>
        <taxon>Pezizomycotina</taxon>
        <taxon>Sordariomycetes</taxon>
        <taxon>Hypocreomycetidae</taxon>
        <taxon>Glomerellales</taxon>
        <taxon>Plectosphaerellaceae</taxon>
        <taxon>Verticillium</taxon>
    </lineage>
</organism>
<name>A0A0G4KTZ2_VERLO</name>
<dbReference type="GO" id="GO:0098552">
    <property type="term" value="C:side of membrane"/>
    <property type="evidence" value="ECO:0007669"/>
    <property type="project" value="UniProtKB-KW"/>
</dbReference>
<sequence length="290" mass="30014">MVAKTLLTLATAGLAAAHYSVLYPDWRADTLEDTEETGYSQWTWPCGGVEYGSGNRTDWPLANGSIAFQLGHAFNYAFINVGLEDPTTGNITSFNISLTPQLTNTGNRTDWPLANGSIAFQLGHAFNYAFINVGLEDPTTGNITSFNISLTPQLTNTSGHGTLCLDGLTLPTDLNIEDGTNASIQTIMVGPSGQAQYNCADIRLTSQAAGPAEGQCVTEDAEAVVIKGEGSGSSDDHDDHDGGDDDSASETSSAAGAAATTAAPSSAALNSAYMSTVVGLGMAVVFGLTL</sequence>
<evidence type="ECO:0000256" key="3">
    <source>
        <dbReference type="ARBA" id="ARBA00022622"/>
    </source>
</evidence>
<feature type="domain" description="Copper acquisition factor BIM1-like" evidence="10">
    <location>
        <begin position="104"/>
        <end position="218"/>
    </location>
</feature>
<evidence type="ECO:0000256" key="4">
    <source>
        <dbReference type="ARBA" id="ARBA00022729"/>
    </source>
</evidence>
<evidence type="ECO:0000256" key="7">
    <source>
        <dbReference type="ARBA" id="ARBA00023288"/>
    </source>
</evidence>
<keyword evidence="6" id="KW-0325">Glycoprotein</keyword>
<evidence type="ECO:0000313" key="12">
    <source>
        <dbReference type="Proteomes" id="UP000044602"/>
    </source>
</evidence>